<evidence type="ECO:0000313" key="2">
    <source>
        <dbReference type="EMBL" id="OGE94822.1"/>
    </source>
</evidence>
<name>A0A1F5PYN1_9BACT</name>
<dbReference type="InterPro" id="IPR048846">
    <property type="entry name" value="PaaX-like_central"/>
</dbReference>
<dbReference type="Pfam" id="PF20803">
    <property type="entry name" value="PaaX_M"/>
    <property type="match status" value="1"/>
</dbReference>
<protein>
    <recommendedName>
        <fullName evidence="1">Transcriptional repressor PaaX-like central Cas2-like domain-containing protein</fullName>
    </recommendedName>
</protein>
<feature type="domain" description="Transcriptional repressor PaaX-like central Cas2-like" evidence="1">
    <location>
        <begin position="96"/>
        <end position="167"/>
    </location>
</feature>
<gene>
    <name evidence="2" type="ORF">A3B10_03450</name>
</gene>
<comment type="caution">
    <text evidence="2">The sequence shown here is derived from an EMBL/GenBank/DDBJ whole genome shotgun (WGS) entry which is preliminary data.</text>
</comment>
<dbReference type="STRING" id="1817841.A3B10_03450"/>
<evidence type="ECO:0000259" key="1">
    <source>
        <dbReference type="Pfam" id="PF20803"/>
    </source>
</evidence>
<reference evidence="2 3" key="1">
    <citation type="journal article" date="2016" name="Nat. Commun.">
        <title>Thousands of microbial genomes shed light on interconnected biogeochemical processes in an aquifer system.</title>
        <authorList>
            <person name="Anantharaman K."/>
            <person name="Brown C.T."/>
            <person name="Hug L.A."/>
            <person name="Sharon I."/>
            <person name="Castelle C.J."/>
            <person name="Probst A.J."/>
            <person name="Thomas B.C."/>
            <person name="Singh A."/>
            <person name="Wilkins M.J."/>
            <person name="Karaoz U."/>
            <person name="Brodie E.L."/>
            <person name="Williams K.H."/>
            <person name="Hubbard S.S."/>
            <person name="Banfield J.F."/>
        </authorList>
    </citation>
    <scope>NUCLEOTIDE SEQUENCE [LARGE SCALE GENOMIC DNA]</scope>
</reference>
<evidence type="ECO:0000313" key="3">
    <source>
        <dbReference type="Proteomes" id="UP000177281"/>
    </source>
</evidence>
<sequence length="181" mass="21374">MKKSEVMKAILYSFGAAGIVVIAIAVPNAAIAFQGLHKSLGKYEKNQFCRSFNYLKRKKIVGIGKDGDRTIIKLLDKGKERVIKFRLEDLKLTPQKKWDEKFRLVFFDIPEKYRYSRQIFTSKLREIGFLPIQKSAWICPHPCDDEIEFLVSIYEIRPFVRIVTFSSREIERYWQEKFKLI</sequence>
<organism evidence="2 3">
    <name type="scientific">Candidatus Doudnabacteria bacterium RIFCSPLOWO2_01_FULL_44_21</name>
    <dbReference type="NCBI Taxonomy" id="1817841"/>
    <lineage>
        <taxon>Bacteria</taxon>
        <taxon>Candidatus Doudnaibacteriota</taxon>
    </lineage>
</organism>
<accession>A0A1F5PYN1</accession>
<dbReference type="EMBL" id="MFFB01000007">
    <property type="protein sequence ID" value="OGE94822.1"/>
    <property type="molecule type" value="Genomic_DNA"/>
</dbReference>
<dbReference type="SUPFAM" id="SSF143430">
    <property type="entry name" value="TTP0101/SSO1404-like"/>
    <property type="match status" value="1"/>
</dbReference>
<dbReference type="AlphaFoldDB" id="A0A1F5PYN1"/>
<proteinExistence type="predicted"/>
<dbReference type="Proteomes" id="UP000177281">
    <property type="component" value="Unassembled WGS sequence"/>
</dbReference>
<dbReference type="Gene3D" id="3.30.70.2650">
    <property type="match status" value="1"/>
</dbReference>